<sequence length="92" mass="10606">MIFCIFADKLNMCCISPSVGDTLASRVAASQLSCFGCPELIAKSWQDYENIAMKLRTDVEYLKKIHAKVWKQRISSPLFNTNNTQWIWRDCI</sequence>
<dbReference type="GO" id="GO:0006493">
    <property type="term" value="P:protein O-linked glycosylation"/>
    <property type="evidence" value="ECO:0007669"/>
    <property type="project" value="InterPro"/>
</dbReference>
<gene>
    <name evidence="6" type="ORF">XELAEV_18027226mg</name>
</gene>
<dbReference type="PANTHER" id="PTHR44366:SF1">
    <property type="entry name" value="UDP-N-ACETYLGLUCOSAMINE--PEPTIDE N-ACETYLGLUCOSAMINYLTRANSFERASE 110 KDA SUBUNIT"/>
    <property type="match status" value="1"/>
</dbReference>
<evidence type="ECO:0000256" key="4">
    <source>
        <dbReference type="ARBA" id="ARBA00022803"/>
    </source>
</evidence>
<keyword evidence="2" id="KW-0808">Transferase</keyword>
<evidence type="ECO:0000256" key="3">
    <source>
        <dbReference type="ARBA" id="ARBA00022737"/>
    </source>
</evidence>
<keyword evidence="4" id="KW-0802">TPR repeat</keyword>
<dbReference type="EMBL" id="CM004474">
    <property type="protein sequence ID" value="OCT80415.1"/>
    <property type="molecule type" value="Genomic_DNA"/>
</dbReference>
<protein>
    <recommendedName>
        <fullName evidence="5">O-GlcNAc transferase C-terminal domain-containing protein</fullName>
    </recommendedName>
</protein>
<dbReference type="PANTHER" id="PTHR44366">
    <property type="entry name" value="UDP-N-ACETYLGLUCOSAMINE--PEPTIDE N-ACETYLGLUCOSAMINYLTRANSFERASE 110 KDA SUBUNIT"/>
    <property type="match status" value="1"/>
</dbReference>
<proteinExistence type="predicted"/>
<name>A0A974CXA1_XENLA</name>
<feature type="domain" description="O-GlcNAc transferase C-terminal" evidence="5">
    <location>
        <begin position="20"/>
        <end position="82"/>
    </location>
</feature>
<dbReference type="GO" id="GO:0097363">
    <property type="term" value="F:protein O-acetylglucosaminyltransferase activity"/>
    <property type="evidence" value="ECO:0007669"/>
    <property type="project" value="TreeGrafter"/>
</dbReference>
<dbReference type="InterPro" id="IPR029489">
    <property type="entry name" value="OGT/SEC/SPY_C"/>
</dbReference>
<dbReference type="Proteomes" id="UP000694892">
    <property type="component" value="Chromosome 5L"/>
</dbReference>
<organism evidence="6 7">
    <name type="scientific">Xenopus laevis</name>
    <name type="common">African clawed frog</name>
    <dbReference type="NCBI Taxonomy" id="8355"/>
    <lineage>
        <taxon>Eukaryota</taxon>
        <taxon>Metazoa</taxon>
        <taxon>Chordata</taxon>
        <taxon>Craniata</taxon>
        <taxon>Vertebrata</taxon>
        <taxon>Euteleostomi</taxon>
        <taxon>Amphibia</taxon>
        <taxon>Batrachia</taxon>
        <taxon>Anura</taxon>
        <taxon>Pipoidea</taxon>
        <taxon>Pipidae</taxon>
        <taxon>Xenopodinae</taxon>
        <taxon>Xenopus</taxon>
        <taxon>Xenopus</taxon>
    </lineage>
</organism>
<dbReference type="InterPro" id="IPR037919">
    <property type="entry name" value="OGT"/>
</dbReference>
<dbReference type="Gene3D" id="3.40.50.2000">
    <property type="entry name" value="Glycogen Phosphorylase B"/>
    <property type="match status" value="1"/>
</dbReference>
<evidence type="ECO:0000256" key="2">
    <source>
        <dbReference type="ARBA" id="ARBA00022679"/>
    </source>
</evidence>
<evidence type="ECO:0000313" key="6">
    <source>
        <dbReference type="EMBL" id="OCT80415.1"/>
    </source>
</evidence>
<dbReference type="AlphaFoldDB" id="A0A974CXA1"/>
<accession>A0A974CXA1</accession>
<evidence type="ECO:0000259" key="5">
    <source>
        <dbReference type="Pfam" id="PF13844"/>
    </source>
</evidence>
<comment type="pathway">
    <text evidence="1">Protein modification; protein glycosylation.</text>
</comment>
<evidence type="ECO:0000313" key="7">
    <source>
        <dbReference type="Proteomes" id="UP000694892"/>
    </source>
</evidence>
<evidence type="ECO:0000256" key="1">
    <source>
        <dbReference type="ARBA" id="ARBA00004922"/>
    </source>
</evidence>
<dbReference type="Pfam" id="PF13844">
    <property type="entry name" value="Glyco_transf_41"/>
    <property type="match status" value="1"/>
</dbReference>
<keyword evidence="3" id="KW-0677">Repeat</keyword>
<reference evidence="7" key="1">
    <citation type="journal article" date="2016" name="Nature">
        <title>Genome evolution in the allotetraploid frog Xenopus laevis.</title>
        <authorList>
            <person name="Session A.M."/>
            <person name="Uno Y."/>
            <person name="Kwon T."/>
            <person name="Chapman J.A."/>
            <person name="Toyoda A."/>
            <person name="Takahashi S."/>
            <person name="Fukui A."/>
            <person name="Hikosaka A."/>
            <person name="Suzuki A."/>
            <person name="Kondo M."/>
            <person name="van Heeringen S.J."/>
            <person name="Quigley I."/>
            <person name="Heinz S."/>
            <person name="Ogino H."/>
            <person name="Ochi H."/>
            <person name="Hellsten U."/>
            <person name="Lyons J.B."/>
            <person name="Simakov O."/>
            <person name="Putnam N."/>
            <person name="Stites J."/>
            <person name="Kuroki Y."/>
            <person name="Tanaka T."/>
            <person name="Michiue T."/>
            <person name="Watanabe M."/>
            <person name="Bogdanovic O."/>
            <person name="Lister R."/>
            <person name="Georgiou G."/>
            <person name="Paranjpe S.S."/>
            <person name="van Kruijsbergen I."/>
            <person name="Shu S."/>
            <person name="Carlson J."/>
            <person name="Kinoshita T."/>
            <person name="Ohta Y."/>
            <person name="Mawaribuchi S."/>
            <person name="Jenkins J."/>
            <person name="Grimwood J."/>
            <person name="Schmutz J."/>
            <person name="Mitros T."/>
            <person name="Mozaffari S.V."/>
            <person name="Suzuki Y."/>
            <person name="Haramoto Y."/>
            <person name="Yamamoto T.S."/>
            <person name="Takagi C."/>
            <person name="Heald R."/>
            <person name="Miller K."/>
            <person name="Haudenschild C."/>
            <person name="Kitzman J."/>
            <person name="Nakayama T."/>
            <person name="Izutsu Y."/>
            <person name="Robert J."/>
            <person name="Fortriede J."/>
            <person name="Burns K."/>
            <person name="Lotay V."/>
            <person name="Karimi K."/>
            <person name="Yasuoka Y."/>
            <person name="Dichmann D.S."/>
            <person name="Flajnik M.F."/>
            <person name="Houston D.W."/>
            <person name="Shendure J."/>
            <person name="DuPasquier L."/>
            <person name="Vize P.D."/>
            <person name="Zorn A.M."/>
            <person name="Ito M."/>
            <person name="Marcotte E.M."/>
            <person name="Wallingford J.B."/>
            <person name="Ito Y."/>
            <person name="Asashima M."/>
            <person name="Ueno N."/>
            <person name="Matsuda Y."/>
            <person name="Veenstra G.J."/>
            <person name="Fujiyama A."/>
            <person name="Harland R.M."/>
            <person name="Taira M."/>
            <person name="Rokhsar D.S."/>
        </authorList>
    </citation>
    <scope>NUCLEOTIDE SEQUENCE [LARGE SCALE GENOMIC DNA]</scope>
    <source>
        <strain evidence="7">J</strain>
    </source>
</reference>